<reference evidence="2" key="1">
    <citation type="journal article" date="2019" name="Int. J. Syst. Evol. Microbiol.">
        <title>The Global Catalogue of Microorganisms (GCM) 10K type strain sequencing project: providing services to taxonomists for standard genome sequencing and annotation.</title>
        <authorList>
            <consortium name="The Broad Institute Genomics Platform"/>
            <consortium name="The Broad Institute Genome Sequencing Center for Infectious Disease"/>
            <person name="Wu L."/>
            <person name="Ma J."/>
        </authorList>
    </citation>
    <scope>NUCLEOTIDE SEQUENCE [LARGE SCALE GENOMIC DNA]</scope>
    <source>
        <strain evidence="2">JCM 17759</strain>
    </source>
</reference>
<evidence type="ECO:0000313" key="1">
    <source>
        <dbReference type="EMBL" id="GAA4465420.1"/>
    </source>
</evidence>
<name>A0ABP8NGE0_9BACT</name>
<protein>
    <recommendedName>
        <fullName evidence="3">Tail terminator</fullName>
    </recommendedName>
</protein>
<gene>
    <name evidence="1" type="ORF">GCM10023156_53170</name>
</gene>
<dbReference type="EMBL" id="BAABGA010000074">
    <property type="protein sequence ID" value="GAA4465420.1"/>
    <property type="molecule type" value="Genomic_DNA"/>
</dbReference>
<sequence length="156" mass="17637">MSRASDVRDAVIAAIKEQMPTETVEAFVLPRFTKEELVESGPRIAVRFARRDLRVDQGPDERDVVIHVGVVDVMPPNQGTGSSYRVEEVAAFDAVDALMEQVIALWTPNGPLSRCYMAEHWFVSITQPFVLDEKELKDNNNFVLLVQLTYRDSIDE</sequence>
<keyword evidence="2" id="KW-1185">Reference proteome</keyword>
<proteinExistence type="predicted"/>
<evidence type="ECO:0000313" key="2">
    <source>
        <dbReference type="Proteomes" id="UP001500840"/>
    </source>
</evidence>
<dbReference type="RefSeq" id="WP_345326838.1">
    <property type="nucleotide sequence ID" value="NZ_BAABGA010000074.1"/>
</dbReference>
<organism evidence="1 2">
    <name type="scientific">Novipirellula rosea</name>
    <dbReference type="NCBI Taxonomy" id="1031540"/>
    <lineage>
        <taxon>Bacteria</taxon>
        <taxon>Pseudomonadati</taxon>
        <taxon>Planctomycetota</taxon>
        <taxon>Planctomycetia</taxon>
        <taxon>Pirellulales</taxon>
        <taxon>Pirellulaceae</taxon>
        <taxon>Novipirellula</taxon>
    </lineage>
</organism>
<dbReference type="Proteomes" id="UP001500840">
    <property type="component" value="Unassembled WGS sequence"/>
</dbReference>
<accession>A0ABP8NGE0</accession>
<comment type="caution">
    <text evidence="1">The sequence shown here is derived from an EMBL/GenBank/DDBJ whole genome shotgun (WGS) entry which is preliminary data.</text>
</comment>
<evidence type="ECO:0008006" key="3">
    <source>
        <dbReference type="Google" id="ProtNLM"/>
    </source>
</evidence>